<reference evidence="1" key="1">
    <citation type="submission" date="2020-11" db="EMBL/GenBank/DDBJ databases">
        <authorList>
            <person name="Tran Van P."/>
        </authorList>
    </citation>
    <scope>NUCLEOTIDE SEQUENCE</scope>
</reference>
<accession>A0A7R9LW51</accession>
<name>A0A7R9LW51_9ACAR</name>
<organism evidence="1">
    <name type="scientific">Oppiella nova</name>
    <dbReference type="NCBI Taxonomy" id="334625"/>
    <lineage>
        <taxon>Eukaryota</taxon>
        <taxon>Metazoa</taxon>
        <taxon>Ecdysozoa</taxon>
        <taxon>Arthropoda</taxon>
        <taxon>Chelicerata</taxon>
        <taxon>Arachnida</taxon>
        <taxon>Acari</taxon>
        <taxon>Acariformes</taxon>
        <taxon>Sarcoptiformes</taxon>
        <taxon>Oribatida</taxon>
        <taxon>Brachypylina</taxon>
        <taxon>Oppioidea</taxon>
        <taxon>Oppiidae</taxon>
        <taxon>Oppiella</taxon>
    </lineage>
</organism>
<keyword evidence="2" id="KW-1185">Reference proteome</keyword>
<dbReference type="AlphaFoldDB" id="A0A7R9LW51"/>
<evidence type="ECO:0000313" key="1">
    <source>
        <dbReference type="EMBL" id="CAD7648997.1"/>
    </source>
</evidence>
<dbReference type="EMBL" id="CAJPVJ010003420">
    <property type="protein sequence ID" value="CAG2167537.1"/>
    <property type="molecule type" value="Genomic_DNA"/>
</dbReference>
<protein>
    <submittedName>
        <fullName evidence="1">Uncharacterized protein</fullName>
    </submittedName>
</protein>
<dbReference type="EMBL" id="OC918245">
    <property type="protein sequence ID" value="CAD7648997.1"/>
    <property type="molecule type" value="Genomic_DNA"/>
</dbReference>
<dbReference type="OrthoDB" id="1517790at2759"/>
<proteinExistence type="predicted"/>
<sequence length="122" mass="13384">MIQSIDTDYWEVRSQASTDSQDIKGTVAITGSTSSAAIEQVFPNAEPNANNYCNYSGYQNLNTPRIQSAPNGSSAQRLLPKGGKHRNANILSAVLCLIKELDYASLEVVDTTIHCRMEEMED</sequence>
<gene>
    <name evidence="1" type="ORF">ONB1V03_LOCUS7040</name>
</gene>
<evidence type="ECO:0000313" key="2">
    <source>
        <dbReference type="Proteomes" id="UP000728032"/>
    </source>
</evidence>
<dbReference type="Proteomes" id="UP000728032">
    <property type="component" value="Unassembled WGS sequence"/>
</dbReference>